<dbReference type="PANTHER" id="PTHR32019">
    <property type="entry name" value="R3H DOMAIN-CONTAINING PROTEIN 4"/>
    <property type="match status" value="1"/>
</dbReference>
<proteinExistence type="predicted"/>
<accession>A0A1V6P9P8</accession>
<gene>
    <name evidence="3" type="ORF">PENDEC_c014G01442</name>
</gene>
<feature type="compositionally biased region" description="Polar residues" evidence="1">
    <location>
        <begin position="46"/>
        <end position="56"/>
    </location>
</feature>
<feature type="region of interest" description="Disordered" evidence="1">
    <location>
        <begin position="36"/>
        <end position="56"/>
    </location>
</feature>
<dbReference type="Proteomes" id="UP000191522">
    <property type="component" value="Unassembled WGS sequence"/>
</dbReference>
<sequence length="361" mass="40980">MAIHPKLRSQGTLSPQQTVAISTWTEQASASLENLTLSEARPAEGTASTPSRSGLQGATVSISIPLDDEPPATPSPRVKIAGAEARPPTVSFRRREPLRRDSLKRREALLKGKDGSRRRQRWENDRLLHNPWAEPPSSKDWVIQPTYPRHDPMPYYLAPLWDVHYSKMADHANKHTVVDKHRVPKELRTKLKHARAARGMLQDLEDEIRLFIRMWNEKQLFLRSEGLQDAPESSEESEDEIVFVGRNGQMHDSPERKQKLQKLRGEMSLHHEKDGEKMVFESLVDDRSASFGRWLVHSIASYYGLHTWSVTVGVPARREAYVGFRPPAPGSRAGFVTHPACRAEELIKPGDELPRPLYAQV</sequence>
<evidence type="ECO:0000313" key="4">
    <source>
        <dbReference type="Proteomes" id="UP000191522"/>
    </source>
</evidence>
<keyword evidence="4" id="KW-1185">Reference proteome</keyword>
<evidence type="ECO:0000256" key="1">
    <source>
        <dbReference type="SAM" id="MobiDB-lite"/>
    </source>
</evidence>
<comment type="caution">
    <text evidence="3">The sequence shown here is derived from an EMBL/GenBank/DDBJ whole genome shotgun (WGS) entry which is preliminary data.</text>
</comment>
<dbReference type="GO" id="GO:0003676">
    <property type="term" value="F:nucleic acid binding"/>
    <property type="evidence" value="ECO:0007669"/>
    <property type="project" value="InterPro"/>
</dbReference>
<dbReference type="SUPFAM" id="SSF82708">
    <property type="entry name" value="R3H domain"/>
    <property type="match status" value="1"/>
</dbReference>
<dbReference type="Pfam" id="PF13902">
    <property type="entry name" value="R3H-assoc"/>
    <property type="match status" value="1"/>
</dbReference>
<dbReference type="EMBL" id="MDYL01000014">
    <property type="protein sequence ID" value="OQD73740.1"/>
    <property type="molecule type" value="Genomic_DNA"/>
</dbReference>
<name>A0A1V6P9P8_PENDC</name>
<dbReference type="CDD" id="cd02325">
    <property type="entry name" value="R3H"/>
    <property type="match status" value="1"/>
</dbReference>
<dbReference type="InterPro" id="IPR025952">
    <property type="entry name" value="R3H-assoc_dom"/>
</dbReference>
<dbReference type="PANTHER" id="PTHR32019:SF2">
    <property type="entry name" value="R3H DOMAIN-CONTAINING PROTEIN 4"/>
    <property type="match status" value="1"/>
</dbReference>
<dbReference type="InterPro" id="IPR036867">
    <property type="entry name" value="R3H_dom_sf"/>
</dbReference>
<evidence type="ECO:0000259" key="2">
    <source>
        <dbReference type="Pfam" id="PF13902"/>
    </source>
</evidence>
<dbReference type="OrthoDB" id="10256743at2759"/>
<evidence type="ECO:0000313" key="3">
    <source>
        <dbReference type="EMBL" id="OQD73740.1"/>
    </source>
</evidence>
<reference evidence="4" key="1">
    <citation type="journal article" date="2017" name="Nat. Microbiol.">
        <title>Global analysis of biosynthetic gene clusters reveals vast potential of secondary metabolite production in Penicillium species.</title>
        <authorList>
            <person name="Nielsen J.C."/>
            <person name="Grijseels S."/>
            <person name="Prigent S."/>
            <person name="Ji B."/>
            <person name="Dainat J."/>
            <person name="Nielsen K.F."/>
            <person name="Frisvad J.C."/>
            <person name="Workman M."/>
            <person name="Nielsen J."/>
        </authorList>
    </citation>
    <scope>NUCLEOTIDE SEQUENCE [LARGE SCALE GENOMIC DNA]</scope>
    <source>
        <strain evidence="4">IBT 11843</strain>
    </source>
</reference>
<dbReference type="OMA" id="YPRHDPM"/>
<organism evidence="3 4">
    <name type="scientific">Penicillium decumbens</name>
    <dbReference type="NCBI Taxonomy" id="69771"/>
    <lineage>
        <taxon>Eukaryota</taxon>
        <taxon>Fungi</taxon>
        <taxon>Dikarya</taxon>
        <taxon>Ascomycota</taxon>
        <taxon>Pezizomycotina</taxon>
        <taxon>Eurotiomycetes</taxon>
        <taxon>Eurotiomycetidae</taxon>
        <taxon>Eurotiales</taxon>
        <taxon>Aspergillaceae</taxon>
        <taxon>Penicillium</taxon>
    </lineage>
</organism>
<dbReference type="AlphaFoldDB" id="A0A1V6P9P8"/>
<feature type="domain" description="R3H-associated N-terminal" evidence="2">
    <location>
        <begin position="95"/>
        <end position="193"/>
    </location>
</feature>
<protein>
    <recommendedName>
        <fullName evidence="2">R3H-associated N-terminal domain-containing protein</fullName>
    </recommendedName>
</protein>
<dbReference type="InterPro" id="IPR039629">
    <property type="entry name" value="R3HDM4"/>
</dbReference>